<proteinExistence type="predicted"/>
<comment type="caution">
    <text evidence="2">The sequence shown here is derived from an EMBL/GenBank/DDBJ whole genome shotgun (WGS) entry which is preliminary data.</text>
</comment>
<feature type="chain" id="PRO_5012600397" description="Secreted protein" evidence="1">
    <location>
        <begin position="26"/>
        <end position="107"/>
    </location>
</feature>
<reference evidence="2 3" key="1">
    <citation type="journal article" date="2017" name="Mol. Plant">
        <title>The Genome of Medicinal Plant Macleaya cordata Provides New Insights into Benzylisoquinoline Alkaloids Metabolism.</title>
        <authorList>
            <person name="Liu X."/>
            <person name="Liu Y."/>
            <person name="Huang P."/>
            <person name="Ma Y."/>
            <person name="Qing Z."/>
            <person name="Tang Q."/>
            <person name="Cao H."/>
            <person name="Cheng P."/>
            <person name="Zheng Y."/>
            <person name="Yuan Z."/>
            <person name="Zhou Y."/>
            <person name="Liu J."/>
            <person name="Tang Z."/>
            <person name="Zhuo Y."/>
            <person name="Zhang Y."/>
            <person name="Yu L."/>
            <person name="Huang J."/>
            <person name="Yang P."/>
            <person name="Peng Q."/>
            <person name="Zhang J."/>
            <person name="Jiang W."/>
            <person name="Zhang Z."/>
            <person name="Lin K."/>
            <person name="Ro D.K."/>
            <person name="Chen X."/>
            <person name="Xiong X."/>
            <person name="Shang Y."/>
            <person name="Huang S."/>
            <person name="Zeng J."/>
        </authorList>
    </citation>
    <scope>NUCLEOTIDE SEQUENCE [LARGE SCALE GENOMIC DNA]</scope>
    <source>
        <strain evidence="3">cv. BLH2017</strain>
        <tissue evidence="2">Root</tissue>
    </source>
</reference>
<keyword evidence="1" id="KW-0732">Signal</keyword>
<evidence type="ECO:0000313" key="3">
    <source>
        <dbReference type="Proteomes" id="UP000195402"/>
    </source>
</evidence>
<protein>
    <recommendedName>
        <fullName evidence="4">Secreted protein</fullName>
    </recommendedName>
</protein>
<dbReference type="AlphaFoldDB" id="A0A200R8K2"/>
<dbReference type="EMBL" id="MVGT01000307">
    <property type="protein sequence ID" value="OVA19020.1"/>
    <property type="molecule type" value="Genomic_DNA"/>
</dbReference>
<name>A0A200R8K2_MACCD</name>
<evidence type="ECO:0000313" key="2">
    <source>
        <dbReference type="EMBL" id="OVA19020.1"/>
    </source>
</evidence>
<organism evidence="2 3">
    <name type="scientific">Macleaya cordata</name>
    <name type="common">Five-seeded plume-poppy</name>
    <name type="synonym">Bocconia cordata</name>
    <dbReference type="NCBI Taxonomy" id="56857"/>
    <lineage>
        <taxon>Eukaryota</taxon>
        <taxon>Viridiplantae</taxon>
        <taxon>Streptophyta</taxon>
        <taxon>Embryophyta</taxon>
        <taxon>Tracheophyta</taxon>
        <taxon>Spermatophyta</taxon>
        <taxon>Magnoliopsida</taxon>
        <taxon>Ranunculales</taxon>
        <taxon>Papaveraceae</taxon>
        <taxon>Papaveroideae</taxon>
        <taxon>Macleaya</taxon>
    </lineage>
</organism>
<keyword evidence="3" id="KW-1185">Reference proteome</keyword>
<gene>
    <name evidence="2" type="ORF">BVC80_8335g3</name>
</gene>
<evidence type="ECO:0000256" key="1">
    <source>
        <dbReference type="SAM" id="SignalP"/>
    </source>
</evidence>
<evidence type="ECO:0008006" key="4">
    <source>
        <dbReference type="Google" id="ProtNLM"/>
    </source>
</evidence>
<accession>A0A200R8K2</accession>
<dbReference type="Proteomes" id="UP000195402">
    <property type="component" value="Unassembled WGS sequence"/>
</dbReference>
<dbReference type="InParanoid" id="A0A200R8K2"/>
<feature type="signal peptide" evidence="1">
    <location>
        <begin position="1"/>
        <end position="25"/>
    </location>
</feature>
<sequence>MVMPLIVLAKLPLLHLFKLSPLLWPFNLYLPFARQVTRMCNAITNGSLLFGFRVRQVLAQGPHYRGRRGWERAFLLLSQLLGNNGLAQPRLNDMDRSSLNALLSVAF</sequence>